<dbReference type="RefSeq" id="XP_001327260.1">
    <property type="nucleotide sequence ID" value="XM_001327225.1"/>
</dbReference>
<dbReference type="Proteomes" id="UP000001542">
    <property type="component" value="Unassembled WGS sequence"/>
</dbReference>
<dbReference type="VEuPathDB" id="TrichDB:TVAGG3_0185010"/>
<dbReference type="AlphaFoldDB" id="A2DX10"/>
<name>A2DX10_TRIV3</name>
<dbReference type="VEuPathDB" id="TrichDB:TVAG_019370"/>
<proteinExistence type="predicted"/>
<organism evidence="1 2">
    <name type="scientific">Trichomonas vaginalis (strain ATCC PRA-98 / G3)</name>
    <dbReference type="NCBI Taxonomy" id="412133"/>
    <lineage>
        <taxon>Eukaryota</taxon>
        <taxon>Metamonada</taxon>
        <taxon>Parabasalia</taxon>
        <taxon>Trichomonadida</taxon>
        <taxon>Trichomonadidae</taxon>
        <taxon>Trichomonas</taxon>
    </lineage>
</organism>
<evidence type="ECO:0000313" key="1">
    <source>
        <dbReference type="EMBL" id="EAY15037.1"/>
    </source>
</evidence>
<reference evidence="1" key="1">
    <citation type="submission" date="2006-10" db="EMBL/GenBank/DDBJ databases">
        <authorList>
            <person name="Amadeo P."/>
            <person name="Zhao Q."/>
            <person name="Wortman J."/>
            <person name="Fraser-Liggett C."/>
            <person name="Carlton J."/>
        </authorList>
    </citation>
    <scope>NUCLEOTIDE SEQUENCE</scope>
    <source>
        <strain evidence="1">G3</strain>
    </source>
</reference>
<gene>
    <name evidence="1" type="ORF">TVAG_019370</name>
</gene>
<sequence>MSVSNIVDLARLSCENGINNFNAFDLIKEILLSILDTDSIPSKFNCSLNDFLDKHCPKIVERLLGAYCLNEELADPIFDFLKEILLIFEKHFHRLNDGYIKSVCLIVSSLKCNLFKSFKKRNFHEELIQVLNPKNNAEQINDMIKDADEQNLHKISLIFSIISQINFTSPSFKPILTFIDQTCLSEKVNPDDLTRIYRSLIKILPDERESITKLFVKSSEHYLNTNVKWIITNIQYFKVDNIFMKKIIDQAPNNMLLELVNCIDSYDDDVKLHLFKKTLNQNSIQSWSCHLDKFFFDNFDSADINESNYKFMMFALRNSEIDQKDKYFKKLQSYVSYEDDFNTLQALFPDQSLKNFVDSFSRLKPTEIYSIIENNFNNIDIDLSTVVQNTEEEDLEKLIQILPKLSSESIRKLENYVLSLKFTENRLKLEQKIHEITKDEEIIKKICRKQQ</sequence>
<dbReference type="KEGG" id="tva:4773037"/>
<protein>
    <submittedName>
        <fullName evidence="1">Uncharacterized protein</fullName>
    </submittedName>
</protein>
<dbReference type="EMBL" id="DS113261">
    <property type="protein sequence ID" value="EAY15037.1"/>
    <property type="molecule type" value="Genomic_DNA"/>
</dbReference>
<dbReference type="SMR" id="A2DX10"/>
<dbReference type="InParanoid" id="A2DX10"/>
<evidence type="ECO:0000313" key="2">
    <source>
        <dbReference type="Proteomes" id="UP000001542"/>
    </source>
</evidence>
<keyword evidence="2" id="KW-1185">Reference proteome</keyword>
<accession>A2DX10</accession>
<reference evidence="1" key="2">
    <citation type="journal article" date="2007" name="Science">
        <title>Draft genome sequence of the sexually transmitted pathogen Trichomonas vaginalis.</title>
        <authorList>
            <person name="Carlton J.M."/>
            <person name="Hirt R.P."/>
            <person name="Silva J.C."/>
            <person name="Delcher A.L."/>
            <person name="Schatz M."/>
            <person name="Zhao Q."/>
            <person name="Wortman J.R."/>
            <person name="Bidwell S.L."/>
            <person name="Alsmark U.C.M."/>
            <person name="Besteiro S."/>
            <person name="Sicheritz-Ponten T."/>
            <person name="Noel C.J."/>
            <person name="Dacks J.B."/>
            <person name="Foster P.G."/>
            <person name="Simillion C."/>
            <person name="Van de Peer Y."/>
            <person name="Miranda-Saavedra D."/>
            <person name="Barton G.J."/>
            <person name="Westrop G.D."/>
            <person name="Mueller S."/>
            <person name="Dessi D."/>
            <person name="Fiori P.L."/>
            <person name="Ren Q."/>
            <person name="Paulsen I."/>
            <person name="Zhang H."/>
            <person name="Bastida-Corcuera F.D."/>
            <person name="Simoes-Barbosa A."/>
            <person name="Brown M.T."/>
            <person name="Hayes R.D."/>
            <person name="Mukherjee M."/>
            <person name="Okumura C.Y."/>
            <person name="Schneider R."/>
            <person name="Smith A.J."/>
            <person name="Vanacova S."/>
            <person name="Villalvazo M."/>
            <person name="Haas B.J."/>
            <person name="Pertea M."/>
            <person name="Feldblyum T.V."/>
            <person name="Utterback T.R."/>
            <person name="Shu C.L."/>
            <person name="Osoegawa K."/>
            <person name="de Jong P.J."/>
            <person name="Hrdy I."/>
            <person name="Horvathova L."/>
            <person name="Zubacova Z."/>
            <person name="Dolezal P."/>
            <person name="Malik S.B."/>
            <person name="Logsdon J.M. Jr."/>
            <person name="Henze K."/>
            <person name="Gupta A."/>
            <person name="Wang C.C."/>
            <person name="Dunne R.L."/>
            <person name="Upcroft J.A."/>
            <person name="Upcroft P."/>
            <person name="White O."/>
            <person name="Salzberg S.L."/>
            <person name="Tang P."/>
            <person name="Chiu C.-H."/>
            <person name="Lee Y.-S."/>
            <person name="Embley T.M."/>
            <person name="Coombs G.H."/>
            <person name="Mottram J.C."/>
            <person name="Tachezy J."/>
            <person name="Fraser-Liggett C.M."/>
            <person name="Johnson P.J."/>
        </authorList>
    </citation>
    <scope>NUCLEOTIDE SEQUENCE [LARGE SCALE GENOMIC DNA]</scope>
    <source>
        <strain evidence="1">G3</strain>
    </source>
</reference>